<comment type="caution">
    <text evidence="2">The sequence shown here is derived from an EMBL/GenBank/DDBJ whole genome shotgun (WGS) entry which is preliminary data.</text>
</comment>
<keyword evidence="1" id="KW-0472">Membrane</keyword>
<reference evidence="2 3" key="1">
    <citation type="journal article" date="2013" name="Int. J. Syst. Evol. Microbiol.">
        <title>Marinoscillum luteum sp. nov., isolated from marine sediment.</title>
        <authorList>
            <person name="Cha I.T."/>
            <person name="Park S.J."/>
            <person name="Kim S.J."/>
            <person name="Kim J.G."/>
            <person name="Jung M.Y."/>
            <person name="Shin K.S."/>
            <person name="Kwon K.K."/>
            <person name="Yang S.H."/>
            <person name="Seo Y.S."/>
            <person name="Rhee S.K."/>
        </authorList>
    </citation>
    <scope>NUCLEOTIDE SEQUENCE [LARGE SCALE GENOMIC DNA]</scope>
    <source>
        <strain evidence="2 3">KCTC 23939</strain>
    </source>
</reference>
<feature type="transmembrane region" description="Helical" evidence="1">
    <location>
        <begin position="35"/>
        <end position="55"/>
    </location>
</feature>
<accession>A0ABW7NAR9</accession>
<evidence type="ECO:0000256" key="1">
    <source>
        <dbReference type="SAM" id="Phobius"/>
    </source>
</evidence>
<keyword evidence="3" id="KW-1185">Reference proteome</keyword>
<gene>
    <name evidence="2" type="ORF">ACHKAR_14605</name>
</gene>
<proteinExistence type="predicted"/>
<organism evidence="2 3">
    <name type="scientific">Marinoscillum luteum</name>
    <dbReference type="NCBI Taxonomy" id="861051"/>
    <lineage>
        <taxon>Bacteria</taxon>
        <taxon>Pseudomonadati</taxon>
        <taxon>Bacteroidota</taxon>
        <taxon>Cytophagia</taxon>
        <taxon>Cytophagales</taxon>
        <taxon>Reichenbachiellaceae</taxon>
        <taxon>Marinoscillum</taxon>
    </lineage>
</organism>
<dbReference type="Proteomes" id="UP001610063">
    <property type="component" value="Unassembled WGS sequence"/>
</dbReference>
<dbReference type="EMBL" id="JBIPKE010000018">
    <property type="protein sequence ID" value="MFH6984683.1"/>
    <property type="molecule type" value="Genomic_DNA"/>
</dbReference>
<keyword evidence="1" id="KW-0812">Transmembrane</keyword>
<protein>
    <submittedName>
        <fullName evidence="2">Uncharacterized protein</fullName>
    </submittedName>
</protein>
<dbReference type="RefSeq" id="WP_159584041.1">
    <property type="nucleotide sequence ID" value="NZ_JBIPKE010000018.1"/>
</dbReference>
<evidence type="ECO:0000313" key="3">
    <source>
        <dbReference type="Proteomes" id="UP001610063"/>
    </source>
</evidence>
<sequence length="56" mass="6825">MLTTKSRKDVHPLYKYMQHWQAFNQLMRKQVNHSLLRGLGYLIFALIILGLLEYWF</sequence>
<name>A0ABW7NAR9_9BACT</name>
<evidence type="ECO:0000313" key="2">
    <source>
        <dbReference type="EMBL" id="MFH6984683.1"/>
    </source>
</evidence>
<keyword evidence="1" id="KW-1133">Transmembrane helix</keyword>